<reference evidence="1 2" key="1">
    <citation type="journal article" date="2015" name="Int. J. Syst. Evol. Microbiol.">
        <title>Flavisolibacter ginsenosidimutans sp. nov., with ginsenoside-converting activity isolated from soil used for cultivating ginseng.</title>
        <authorList>
            <person name="Zhao Y."/>
            <person name="Liu Q."/>
            <person name="Kang M.S."/>
            <person name="Jin F."/>
            <person name="Yu H."/>
            <person name="Im W.T."/>
        </authorList>
    </citation>
    <scope>NUCLEOTIDE SEQUENCE [LARGE SCALE GENOMIC DNA]</scope>
    <source>
        <strain evidence="1 2">Gsoil 636</strain>
    </source>
</reference>
<dbReference type="RefSeq" id="WP_146784228.1">
    <property type="nucleotide sequence ID" value="NZ_BAABIO010000002.1"/>
</dbReference>
<dbReference type="Proteomes" id="UP000321204">
    <property type="component" value="Chromosome"/>
</dbReference>
<evidence type="ECO:0000313" key="2">
    <source>
        <dbReference type="Proteomes" id="UP000321204"/>
    </source>
</evidence>
<sequence length="96" mass="11562">MKKYLLTAKFEWTEEMMQLVPEHREIVNSLIDEQVIDHYVVSMETQTVWITMNAKTKREAKSYLSPSPLYKHWKVQVYELMVWDGQNYRLPALQLN</sequence>
<keyword evidence="2" id="KW-1185">Reference proteome</keyword>
<dbReference type="AlphaFoldDB" id="A0A5B8UH74"/>
<evidence type="ECO:0000313" key="1">
    <source>
        <dbReference type="EMBL" id="QEC55469.1"/>
    </source>
</evidence>
<name>A0A5B8UH74_9BACT</name>
<gene>
    <name evidence="1" type="ORF">FSB75_05975</name>
</gene>
<evidence type="ECO:0008006" key="3">
    <source>
        <dbReference type="Google" id="ProtNLM"/>
    </source>
</evidence>
<protein>
    <recommendedName>
        <fullName evidence="3">DUF4242 domain-containing protein</fullName>
    </recommendedName>
</protein>
<dbReference type="KEGG" id="fgg:FSB75_05975"/>
<organism evidence="1 2">
    <name type="scientific">Flavisolibacter ginsenosidimutans</name>
    <dbReference type="NCBI Taxonomy" id="661481"/>
    <lineage>
        <taxon>Bacteria</taxon>
        <taxon>Pseudomonadati</taxon>
        <taxon>Bacteroidota</taxon>
        <taxon>Chitinophagia</taxon>
        <taxon>Chitinophagales</taxon>
        <taxon>Chitinophagaceae</taxon>
        <taxon>Flavisolibacter</taxon>
    </lineage>
</organism>
<proteinExistence type="predicted"/>
<accession>A0A5B8UH74</accession>
<dbReference type="OrthoDB" id="674301at2"/>
<dbReference type="EMBL" id="CP042433">
    <property type="protein sequence ID" value="QEC55469.1"/>
    <property type="molecule type" value="Genomic_DNA"/>
</dbReference>